<dbReference type="RefSeq" id="WP_071976930.1">
    <property type="nucleotide sequence ID" value="NZ_JAHLNB010000009.1"/>
</dbReference>
<dbReference type="EMBL" id="MTLA01000332">
    <property type="protein sequence ID" value="OOP66298.1"/>
    <property type="molecule type" value="Genomic_DNA"/>
</dbReference>
<name>A0A8E2I7I0_9BACI</name>
<feature type="region of interest" description="Disordered" evidence="1">
    <location>
        <begin position="22"/>
        <end position="100"/>
    </location>
</feature>
<dbReference type="Pfam" id="PF09580">
    <property type="entry name" value="Spore_YhcN_YlaJ"/>
    <property type="match status" value="1"/>
</dbReference>
<dbReference type="InterPro" id="IPR019076">
    <property type="entry name" value="Spore_lipoprot_YhcN/YlaJ-like"/>
</dbReference>
<accession>A0A8E2I7I0</accession>
<sequence length="215" mass="23860">MKLTKTLLCVGLISGLLAGCGTNNNDKNVANRNNVNPVRYNNDDRNMNPRNVNYDNDLGNNNNNMNNGLGTNNNNGLGTNNTNNNGLGTNNDNNGIGNNNGQVNNKMRVADEAADRVAKLKEVSRANVIVTDNNAYVAVMLTDRSRNELNKTFEDKIAKEVRKADKDIDNVYVSVNPDFYDRMNDYANDIRNGNPISGLFDQFNETVQRIFPNAR</sequence>
<dbReference type="NCBIfam" id="TIGR02898">
    <property type="entry name" value="spore_YhcN_YlaJ"/>
    <property type="match status" value="1"/>
</dbReference>
<dbReference type="Proteomes" id="UP000189761">
    <property type="component" value="Unassembled WGS sequence"/>
</dbReference>
<feature type="chain" id="PRO_5039050761" description="YhcN/YlaJ family sporulation lipoprotein" evidence="2">
    <location>
        <begin position="19"/>
        <end position="215"/>
    </location>
</feature>
<evidence type="ECO:0000313" key="3">
    <source>
        <dbReference type="EMBL" id="OOP66298.1"/>
    </source>
</evidence>
<evidence type="ECO:0000313" key="4">
    <source>
        <dbReference type="Proteomes" id="UP000189761"/>
    </source>
</evidence>
<feature type="compositionally biased region" description="Low complexity" evidence="1">
    <location>
        <begin position="51"/>
        <end position="100"/>
    </location>
</feature>
<keyword evidence="4" id="KW-1185">Reference proteome</keyword>
<comment type="caution">
    <text evidence="3">The sequence shown here is derived from an EMBL/GenBank/DDBJ whole genome shotgun (WGS) entry which is preliminary data.</text>
</comment>
<dbReference type="InterPro" id="IPR014247">
    <property type="entry name" value="Spore_lipoprot_YhcN/YlaJ"/>
</dbReference>
<gene>
    <name evidence="3" type="ORF">BWZ43_21600</name>
</gene>
<proteinExistence type="predicted"/>
<evidence type="ECO:0000256" key="2">
    <source>
        <dbReference type="SAM" id="SignalP"/>
    </source>
</evidence>
<keyword evidence="2" id="KW-0732">Signal</keyword>
<evidence type="ECO:0000256" key="1">
    <source>
        <dbReference type="SAM" id="MobiDB-lite"/>
    </source>
</evidence>
<feature type="signal peptide" evidence="2">
    <location>
        <begin position="1"/>
        <end position="18"/>
    </location>
</feature>
<organism evidence="3 4">
    <name type="scientific">Heyndrickxia oleronia</name>
    <dbReference type="NCBI Taxonomy" id="38875"/>
    <lineage>
        <taxon>Bacteria</taxon>
        <taxon>Bacillati</taxon>
        <taxon>Bacillota</taxon>
        <taxon>Bacilli</taxon>
        <taxon>Bacillales</taxon>
        <taxon>Bacillaceae</taxon>
        <taxon>Heyndrickxia</taxon>
    </lineage>
</organism>
<protein>
    <recommendedName>
        <fullName evidence="5">YhcN/YlaJ family sporulation lipoprotein</fullName>
    </recommendedName>
</protein>
<dbReference type="PROSITE" id="PS51257">
    <property type="entry name" value="PROKAR_LIPOPROTEIN"/>
    <property type="match status" value="1"/>
</dbReference>
<feature type="compositionally biased region" description="Low complexity" evidence="1">
    <location>
        <begin position="23"/>
        <end position="40"/>
    </location>
</feature>
<dbReference type="GO" id="GO:0030435">
    <property type="term" value="P:sporulation resulting in formation of a cellular spore"/>
    <property type="evidence" value="ECO:0007669"/>
    <property type="project" value="InterPro"/>
</dbReference>
<dbReference type="AlphaFoldDB" id="A0A8E2I7I0"/>
<evidence type="ECO:0008006" key="5">
    <source>
        <dbReference type="Google" id="ProtNLM"/>
    </source>
</evidence>
<reference evidence="3 4" key="1">
    <citation type="submission" date="2017-01" db="EMBL/GenBank/DDBJ databases">
        <title>Draft genome sequence of Bacillus oleronius.</title>
        <authorList>
            <person name="Allam M."/>
        </authorList>
    </citation>
    <scope>NUCLEOTIDE SEQUENCE [LARGE SCALE GENOMIC DNA]</scope>
    <source>
        <strain evidence="3 4">DSM 9356</strain>
    </source>
</reference>